<dbReference type="KEGG" id="pda:103704976"/>
<dbReference type="Pfam" id="PF13812">
    <property type="entry name" value="PPR_3"/>
    <property type="match status" value="1"/>
</dbReference>
<proteinExistence type="inferred from homology"/>
<dbReference type="NCBIfam" id="TIGR00756">
    <property type="entry name" value="PPR"/>
    <property type="match status" value="3"/>
</dbReference>
<dbReference type="OrthoDB" id="3399at2759"/>
<dbReference type="RefSeq" id="XP_038972436.1">
    <property type="nucleotide sequence ID" value="XM_039116508.1"/>
</dbReference>
<feature type="repeat" description="PPR" evidence="3">
    <location>
        <begin position="283"/>
        <end position="317"/>
    </location>
</feature>
<evidence type="ECO:0000256" key="3">
    <source>
        <dbReference type="PROSITE-ProRule" id="PRU00708"/>
    </source>
</evidence>
<dbReference type="Gene3D" id="1.25.40.10">
    <property type="entry name" value="Tetratricopeptide repeat domain"/>
    <property type="match status" value="3"/>
</dbReference>
<feature type="repeat" description="PPR" evidence="3">
    <location>
        <begin position="133"/>
        <end position="167"/>
    </location>
</feature>
<dbReference type="GeneID" id="103704976"/>
<evidence type="ECO:0000256" key="2">
    <source>
        <dbReference type="ARBA" id="ARBA00022737"/>
    </source>
</evidence>
<comment type="similarity">
    <text evidence="1">Belongs to the PPR family. P subfamily.</text>
</comment>
<dbReference type="InterPro" id="IPR011990">
    <property type="entry name" value="TPR-like_helical_dom_sf"/>
</dbReference>
<dbReference type="PANTHER" id="PTHR47938:SF9">
    <property type="entry name" value="OS10G0422300 PROTEIN"/>
    <property type="match status" value="1"/>
</dbReference>
<dbReference type="GO" id="GO:0005739">
    <property type="term" value="C:mitochondrion"/>
    <property type="evidence" value="ECO:0007669"/>
    <property type="project" value="TreeGrafter"/>
</dbReference>
<dbReference type="GO" id="GO:0003729">
    <property type="term" value="F:mRNA binding"/>
    <property type="evidence" value="ECO:0007669"/>
    <property type="project" value="TreeGrafter"/>
</dbReference>
<gene>
    <name evidence="5 6 7 8" type="primary">LOC103704976</name>
</gene>
<keyword evidence="2" id="KW-0677">Repeat</keyword>
<organism evidence="4 5">
    <name type="scientific">Phoenix dactylifera</name>
    <name type="common">Date palm</name>
    <dbReference type="NCBI Taxonomy" id="42345"/>
    <lineage>
        <taxon>Eukaryota</taxon>
        <taxon>Viridiplantae</taxon>
        <taxon>Streptophyta</taxon>
        <taxon>Embryophyta</taxon>
        <taxon>Tracheophyta</taxon>
        <taxon>Spermatophyta</taxon>
        <taxon>Magnoliopsida</taxon>
        <taxon>Liliopsida</taxon>
        <taxon>Arecaceae</taxon>
        <taxon>Coryphoideae</taxon>
        <taxon>Phoeniceae</taxon>
        <taxon>Phoenix</taxon>
    </lineage>
</organism>
<name>A0A8B8ZLB3_PHODC</name>
<dbReference type="RefSeq" id="XP_038972434.1">
    <property type="nucleotide sequence ID" value="XM_039116506.1"/>
</dbReference>
<protein>
    <submittedName>
        <fullName evidence="5 6">Pentatricopeptide repeat-containing protein At5g61370, mitochondrial</fullName>
    </submittedName>
</protein>
<dbReference type="AlphaFoldDB" id="A0A8B8ZLB3"/>
<evidence type="ECO:0000256" key="1">
    <source>
        <dbReference type="ARBA" id="ARBA00007626"/>
    </source>
</evidence>
<accession>A0A8B8ZLB3</accession>
<evidence type="ECO:0000313" key="6">
    <source>
        <dbReference type="RefSeq" id="XP_038972435.1"/>
    </source>
</evidence>
<keyword evidence="4" id="KW-1185">Reference proteome</keyword>
<dbReference type="RefSeq" id="XP_038972437.1">
    <property type="nucleotide sequence ID" value="XM_039116509.1"/>
</dbReference>
<feature type="repeat" description="PPR" evidence="3">
    <location>
        <begin position="206"/>
        <end position="240"/>
    </location>
</feature>
<evidence type="ECO:0000313" key="4">
    <source>
        <dbReference type="Proteomes" id="UP000228380"/>
    </source>
</evidence>
<dbReference type="Proteomes" id="UP000228380">
    <property type="component" value="Unplaced"/>
</dbReference>
<feature type="repeat" description="PPR" evidence="3">
    <location>
        <begin position="391"/>
        <end position="425"/>
    </location>
</feature>
<dbReference type="InterPro" id="IPR002885">
    <property type="entry name" value="PPR_rpt"/>
</dbReference>
<sequence>MIMAAATRLRLLGRPRFTRQCHQQPARVQSLLDVISTGVGGLDDMEASLNRLGVAVAPSLVTQVVDSYTSSGGGGGGGGRRLLRFFSWCRRRSRERLGDEVFDHAIRAFAGMKDLTAMEITISDLEEEGRKMTLETFVLVTETLVRSGREDEAVRLFRSMESKQLLPPSCIPSIVHALCARGHARKARGIVWHHRDELQAAPAAIAADIHRSLLHGWCVHGNAREARRAMDEMRSLGIRPGLASYNSLLRCICQRNLRFNPSALVPEAADLMSEMRASGVSPTTVSFNILLSCLGRARRVKEAYRILHSMRQLGESGCAPDWMSYYILVRVLYLTGRYVRGNRLVDQMLEERLSPGARFYRGLVGVLCGVERMDHALKVFERMKRCCEQDQGPTYDLLIEKLCRNGRFDAGRRLWEEAAERGIILQCSKDLLDPSKTEVFKPRESAVKLSPRDYKRAVQKRKKDWRLTIQCKYAMRSQNTKHELGSGKCRKCRPIKRLRCDVLQRRRPNQLHCSPLEIYV</sequence>
<dbReference type="PANTHER" id="PTHR47938">
    <property type="entry name" value="RESPIRATORY COMPLEX I CHAPERONE (CIA84), PUTATIVE (AFU_ORTHOLOGUE AFUA_2G06020)-RELATED"/>
    <property type="match status" value="1"/>
</dbReference>
<dbReference type="Pfam" id="PF13041">
    <property type="entry name" value="PPR_2"/>
    <property type="match status" value="1"/>
</dbReference>
<evidence type="ECO:0000313" key="8">
    <source>
        <dbReference type="RefSeq" id="XP_038972437.1"/>
    </source>
</evidence>
<evidence type="ECO:0000313" key="7">
    <source>
        <dbReference type="RefSeq" id="XP_038972436.1"/>
    </source>
</evidence>
<dbReference type="Pfam" id="PF01535">
    <property type="entry name" value="PPR"/>
    <property type="match status" value="3"/>
</dbReference>
<dbReference type="RefSeq" id="XP_038972435.1">
    <property type="nucleotide sequence ID" value="XM_039116507.1"/>
</dbReference>
<evidence type="ECO:0000313" key="5">
    <source>
        <dbReference type="RefSeq" id="XP_038972434.1"/>
    </source>
</evidence>
<reference evidence="5 6" key="1">
    <citation type="submission" date="2025-04" db="UniProtKB">
        <authorList>
            <consortium name="RefSeq"/>
        </authorList>
    </citation>
    <scope>IDENTIFICATION</scope>
    <source>
        <tissue evidence="5 6">Young leaves</tissue>
    </source>
</reference>
<dbReference type="PROSITE" id="PS51375">
    <property type="entry name" value="PPR"/>
    <property type="match status" value="4"/>
</dbReference>